<dbReference type="GO" id="GO:0006782">
    <property type="term" value="P:protoporphyrinogen IX biosynthetic process"/>
    <property type="evidence" value="ECO:0007669"/>
    <property type="project" value="UniProtKB-UniRule"/>
</dbReference>
<dbReference type="PANTHER" id="PTHR42923">
    <property type="entry name" value="PROTOPORPHYRINOGEN OXIDASE"/>
    <property type="match status" value="1"/>
</dbReference>
<dbReference type="GO" id="GO:0004729">
    <property type="term" value="F:oxygen-dependent protoporphyrinogen oxidase activity"/>
    <property type="evidence" value="ECO:0007669"/>
    <property type="project" value="UniProtKB-UniRule"/>
</dbReference>
<dbReference type="Proteomes" id="UP000762676">
    <property type="component" value="Unassembled WGS sequence"/>
</dbReference>
<keyword evidence="6 11" id="KW-0274">FAD</keyword>
<keyword evidence="7 11" id="KW-0560">Oxidoreductase</keyword>
<comment type="cofactor">
    <cofactor evidence="11">
        <name>FAD</name>
        <dbReference type="ChEBI" id="CHEBI:57692"/>
    </cofactor>
    <text evidence="11">Binds 1 FAD per subunit.</text>
</comment>
<protein>
    <recommendedName>
        <fullName evidence="4 11">Protoporphyrinogen oxidase</fullName>
        <ecNumber evidence="4 11">1.3.3.4</ecNumber>
    </recommendedName>
</protein>
<comment type="pathway">
    <text evidence="2 11">Porphyrin-containing compound metabolism; protoporphyrin-IX biosynthesis; protoporphyrin-IX from protoporphyrinogen-IX: step 1/1.</text>
</comment>
<proteinExistence type="inferred from homology"/>
<dbReference type="PANTHER" id="PTHR42923:SF3">
    <property type="entry name" value="PROTOPORPHYRINOGEN OXIDASE"/>
    <property type="match status" value="1"/>
</dbReference>
<evidence type="ECO:0000259" key="12">
    <source>
        <dbReference type="Pfam" id="PF01593"/>
    </source>
</evidence>
<evidence type="ECO:0000256" key="5">
    <source>
        <dbReference type="ARBA" id="ARBA00022630"/>
    </source>
</evidence>
<dbReference type="SUPFAM" id="SSF54373">
    <property type="entry name" value="FAD-linked reductases, C-terminal domain"/>
    <property type="match status" value="1"/>
</dbReference>
<dbReference type="GO" id="GO:0005743">
    <property type="term" value="C:mitochondrial inner membrane"/>
    <property type="evidence" value="ECO:0007669"/>
    <property type="project" value="UniProtKB-SubCell"/>
</dbReference>
<evidence type="ECO:0000256" key="7">
    <source>
        <dbReference type="ARBA" id="ARBA00023002"/>
    </source>
</evidence>
<sequence length="480" mass="52093">MSTAVVIGAGASGLASAFFIQKFLPNFSKVIVLESSKRVGGWVNSTRHPDGCIFEHGPRSLRPVGEQGRNTLQLVEELGLAKDILPVFRSDASAKNRYLYVKEQLCPLPNSLSGLFKTLPPFSKPLIKSVALEPIRRRGKGNDESVHSFVQRRLGREMADIAIDAMVRGIFAGDCRKLSAQACFPPLYKMEQDYGSLFAGAIFGSKGPKPELTGLARKAKQEGWASWSLAGGMQELTDSLADAVGNSKGGEVRLGSPCVTLTPSSDGLGKIAVQTDSDKINADLVVSAIYSKDLASLLPGSMGDLRQDLSLLPSVNVVVVNLEYKENVLPVKGFGHLLPSSENKQILGIVYDSCTFPEHNRKGSPESTRITVMMGGAWYKNLLNRDGVLPEGSELVWMAKDAAAKQLGIRSHPIRWQVSLQKECIPQYQLGHVAWVQSLEKKIQESNLPLHLVGASYRGPAVNDCINNARKMVASLAQRS</sequence>
<dbReference type="Pfam" id="PF01593">
    <property type="entry name" value="Amino_oxidase"/>
    <property type="match status" value="1"/>
</dbReference>
<dbReference type="EC" id="1.3.3.4" evidence="4 11"/>
<organism evidence="13 14">
    <name type="scientific">Elysia marginata</name>
    <dbReference type="NCBI Taxonomy" id="1093978"/>
    <lineage>
        <taxon>Eukaryota</taxon>
        <taxon>Metazoa</taxon>
        <taxon>Spiralia</taxon>
        <taxon>Lophotrochozoa</taxon>
        <taxon>Mollusca</taxon>
        <taxon>Gastropoda</taxon>
        <taxon>Heterobranchia</taxon>
        <taxon>Euthyneura</taxon>
        <taxon>Panpulmonata</taxon>
        <taxon>Sacoglossa</taxon>
        <taxon>Placobranchoidea</taxon>
        <taxon>Plakobranchidae</taxon>
        <taxon>Elysia</taxon>
    </lineage>
</organism>
<comment type="catalytic activity">
    <reaction evidence="10 11">
        <text>protoporphyrinogen IX + 3 O2 = protoporphyrin IX + 3 H2O2</text>
        <dbReference type="Rhea" id="RHEA:25576"/>
        <dbReference type="ChEBI" id="CHEBI:15379"/>
        <dbReference type="ChEBI" id="CHEBI:16240"/>
        <dbReference type="ChEBI" id="CHEBI:57306"/>
        <dbReference type="ChEBI" id="CHEBI:57307"/>
        <dbReference type="EC" id="1.3.3.4"/>
    </reaction>
</comment>
<dbReference type="EMBL" id="BMAT01009634">
    <property type="protein sequence ID" value="GFS10564.1"/>
    <property type="molecule type" value="Genomic_DNA"/>
</dbReference>
<name>A0AAV4IJY3_9GAST</name>
<accession>A0AAV4IJY3</accession>
<gene>
    <name evidence="13" type="ORF">ElyMa_004812300</name>
</gene>
<evidence type="ECO:0000313" key="14">
    <source>
        <dbReference type="Proteomes" id="UP000762676"/>
    </source>
</evidence>
<evidence type="ECO:0000256" key="2">
    <source>
        <dbReference type="ARBA" id="ARBA00005073"/>
    </source>
</evidence>
<keyword evidence="14" id="KW-1185">Reference proteome</keyword>
<reference evidence="13 14" key="1">
    <citation type="journal article" date="2021" name="Elife">
        <title>Chloroplast acquisition without the gene transfer in kleptoplastic sea slugs, Plakobranchus ocellatus.</title>
        <authorList>
            <person name="Maeda T."/>
            <person name="Takahashi S."/>
            <person name="Yoshida T."/>
            <person name="Shimamura S."/>
            <person name="Takaki Y."/>
            <person name="Nagai Y."/>
            <person name="Toyoda A."/>
            <person name="Suzuki Y."/>
            <person name="Arimoto A."/>
            <person name="Ishii H."/>
            <person name="Satoh N."/>
            <person name="Nishiyama T."/>
            <person name="Hasebe M."/>
            <person name="Maruyama T."/>
            <person name="Minagawa J."/>
            <person name="Obokata J."/>
            <person name="Shigenobu S."/>
        </authorList>
    </citation>
    <scope>NUCLEOTIDE SEQUENCE [LARGE SCALE GENOMIC DNA]</scope>
</reference>
<dbReference type="AlphaFoldDB" id="A0AAV4IJY3"/>
<dbReference type="NCBIfam" id="TIGR00562">
    <property type="entry name" value="proto_IX_ox"/>
    <property type="match status" value="1"/>
</dbReference>
<evidence type="ECO:0000313" key="13">
    <source>
        <dbReference type="EMBL" id="GFS10564.1"/>
    </source>
</evidence>
<keyword evidence="9 11" id="KW-0627">Porphyrin biosynthesis</keyword>
<keyword evidence="5 11" id="KW-0285">Flavoprotein</keyword>
<dbReference type="Gene3D" id="3.50.50.60">
    <property type="entry name" value="FAD/NAD(P)-binding domain"/>
    <property type="match status" value="1"/>
</dbReference>
<comment type="caution">
    <text evidence="13">The sequence shown here is derived from an EMBL/GenBank/DDBJ whole genome shotgun (WGS) entry which is preliminary data.</text>
</comment>
<dbReference type="InterPro" id="IPR036188">
    <property type="entry name" value="FAD/NAD-bd_sf"/>
</dbReference>
<keyword evidence="8 11" id="KW-0350">Heme biosynthesis</keyword>
<dbReference type="SUPFAM" id="SSF51905">
    <property type="entry name" value="FAD/NAD(P)-binding domain"/>
    <property type="match status" value="1"/>
</dbReference>
<evidence type="ECO:0000256" key="10">
    <source>
        <dbReference type="ARBA" id="ARBA00047554"/>
    </source>
</evidence>
<evidence type="ECO:0000256" key="6">
    <source>
        <dbReference type="ARBA" id="ARBA00022827"/>
    </source>
</evidence>
<comment type="function">
    <text evidence="1 11">Catalyzes the 6-electron oxidation of protoporphyrinogen-IX to form protoporphyrin-IX.</text>
</comment>
<dbReference type="InterPro" id="IPR002937">
    <property type="entry name" value="Amino_oxidase"/>
</dbReference>
<comment type="subcellular location">
    <subcellularLocation>
        <location evidence="11">Mitochondrion inner membrane</location>
    </subcellularLocation>
</comment>
<dbReference type="InterPro" id="IPR004572">
    <property type="entry name" value="Protoporphyrinogen_oxidase"/>
</dbReference>
<evidence type="ECO:0000256" key="11">
    <source>
        <dbReference type="RuleBase" id="RU367069"/>
    </source>
</evidence>
<feature type="domain" description="Amine oxidase" evidence="12">
    <location>
        <begin position="12"/>
        <end position="385"/>
    </location>
</feature>
<evidence type="ECO:0000256" key="3">
    <source>
        <dbReference type="ARBA" id="ARBA00010551"/>
    </source>
</evidence>
<dbReference type="InterPro" id="IPR050464">
    <property type="entry name" value="Zeta_carotene_desat/Oxidored"/>
</dbReference>
<evidence type="ECO:0000256" key="1">
    <source>
        <dbReference type="ARBA" id="ARBA00002600"/>
    </source>
</evidence>
<evidence type="ECO:0000256" key="8">
    <source>
        <dbReference type="ARBA" id="ARBA00023133"/>
    </source>
</evidence>
<evidence type="ECO:0000256" key="9">
    <source>
        <dbReference type="ARBA" id="ARBA00023244"/>
    </source>
</evidence>
<comment type="similarity">
    <text evidence="3 11">Belongs to the protoporphyrinogen/coproporphyrinogen oxidase family. Protoporphyrinogen oxidase subfamily.</text>
</comment>
<evidence type="ECO:0000256" key="4">
    <source>
        <dbReference type="ARBA" id="ARBA00012867"/>
    </source>
</evidence>